<evidence type="ECO:0000256" key="7">
    <source>
        <dbReference type="ARBA" id="ARBA00023065"/>
    </source>
</evidence>
<dbReference type="GO" id="GO:0005886">
    <property type="term" value="C:plasma membrane"/>
    <property type="evidence" value="ECO:0000318"/>
    <property type="project" value="GO_Central"/>
</dbReference>
<dbReference type="EMBL" id="DS469871">
    <property type="protein sequence ID" value="EDO31793.1"/>
    <property type="molecule type" value="Genomic_DNA"/>
</dbReference>
<evidence type="ECO:0000259" key="11">
    <source>
        <dbReference type="Pfam" id="PF07565"/>
    </source>
</evidence>
<dbReference type="PANTHER" id="PTHR11453:SF47">
    <property type="entry name" value="ANION EXCHANGE PROTEIN"/>
    <property type="match status" value="1"/>
</dbReference>
<feature type="transmembrane region" description="Helical" evidence="9">
    <location>
        <begin position="589"/>
        <end position="609"/>
    </location>
</feature>
<dbReference type="Proteomes" id="UP000001593">
    <property type="component" value="Unassembled WGS sequence"/>
</dbReference>
<organism evidence="12 13">
    <name type="scientific">Nematostella vectensis</name>
    <name type="common">Starlet sea anemone</name>
    <dbReference type="NCBI Taxonomy" id="45351"/>
    <lineage>
        <taxon>Eukaryota</taxon>
        <taxon>Metazoa</taxon>
        <taxon>Cnidaria</taxon>
        <taxon>Anthozoa</taxon>
        <taxon>Hexacorallia</taxon>
        <taxon>Actiniaria</taxon>
        <taxon>Edwardsiidae</taxon>
        <taxon>Nematostella</taxon>
    </lineage>
</organism>
<dbReference type="eggNOG" id="KOG1172">
    <property type="taxonomic scope" value="Eukaryota"/>
</dbReference>
<evidence type="ECO:0000313" key="12">
    <source>
        <dbReference type="EMBL" id="EDO31793.1"/>
    </source>
</evidence>
<dbReference type="InterPro" id="IPR013769">
    <property type="entry name" value="Band3_cytoplasmic_dom"/>
</dbReference>
<dbReference type="OMA" id="NEREMAC"/>
<gene>
    <name evidence="12" type="ORF">NEMVEDRAFT_v1g135965</name>
</gene>
<dbReference type="InterPro" id="IPR003020">
    <property type="entry name" value="HCO3_transpt_euk"/>
</dbReference>
<comment type="similarity">
    <text evidence="2">Belongs to the anion exchanger (TC 2.A.31) family.</text>
</comment>
<dbReference type="HOGENOM" id="CLU_002289_5_1_1"/>
<keyword evidence="5 9" id="KW-0812">Transmembrane</keyword>
<dbReference type="GO" id="GO:0050801">
    <property type="term" value="P:monoatomic ion homeostasis"/>
    <property type="evidence" value="ECO:0000318"/>
    <property type="project" value="GO_Central"/>
</dbReference>
<proteinExistence type="inferred from homology"/>
<feature type="transmembrane region" description="Helical" evidence="9">
    <location>
        <begin position="426"/>
        <end position="457"/>
    </location>
</feature>
<evidence type="ECO:0000259" key="10">
    <source>
        <dbReference type="Pfam" id="PF00955"/>
    </source>
</evidence>
<evidence type="ECO:0000256" key="2">
    <source>
        <dbReference type="ARBA" id="ARBA00010993"/>
    </source>
</evidence>
<evidence type="ECO:0000256" key="8">
    <source>
        <dbReference type="ARBA" id="ARBA00023136"/>
    </source>
</evidence>
<feature type="transmembrane region" description="Helical" evidence="9">
    <location>
        <begin position="509"/>
        <end position="527"/>
    </location>
</feature>
<dbReference type="AlphaFoldDB" id="A7SWX4"/>
<dbReference type="InterPro" id="IPR016152">
    <property type="entry name" value="PTrfase/Anion_transptr"/>
</dbReference>
<evidence type="ECO:0000256" key="6">
    <source>
        <dbReference type="ARBA" id="ARBA00022989"/>
    </source>
</evidence>
<dbReference type="GO" id="GO:0008509">
    <property type="term" value="F:monoatomic anion transmembrane transporter activity"/>
    <property type="evidence" value="ECO:0007669"/>
    <property type="project" value="InterPro"/>
</dbReference>
<keyword evidence="7" id="KW-0406">Ion transport</keyword>
<feature type="transmembrane region" description="Helical" evidence="9">
    <location>
        <begin position="551"/>
        <end position="569"/>
    </location>
</feature>
<feature type="transmembrane region" description="Helical" evidence="9">
    <location>
        <begin position="819"/>
        <end position="848"/>
    </location>
</feature>
<dbReference type="GO" id="GO:0022857">
    <property type="term" value="F:transmembrane transporter activity"/>
    <property type="evidence" value="ECO:0000318"/>
    <property type="project" value="GO_Central"/>
</dbReference>
<evidence type="ECO:0000256" key="9">
    <source>
        <dbReference type="SAM" id="Phobius"/>
    </source>
</evidence>
<feature type="domain" description="Bicarbonate transporter-like transmembrane" evidence="10">
    <location>
        <begin position="364"/>
        <end position="537"/>
    </location>
</feature>
<feature type="transmembrane region" description="Helical" evidence="9">
    <location>
        <begin position="477"/>
        <end position="502"/>
    </location>
</feature>
<dbReference type="FunFam" id="1.10.287.570:FF:000001">
    <property type="entry name" value="Anion exchange protein"/>
    <property type="match status" value="1"/>
</dbReference>
<keyword evidence="6 9" id="KW-1133">Transmembrane helix</keyword>
<feature type="transmembrane region" description="Helical" evidence="9">
    <location>
        <begin position="392"/>
        <end position="414"/>
    </location>
</feature>
<dbReference type="Gene3D" id="1.10.287.570">
    <property type="entry name" value="Helical hairpin bin"/>
    <property type="match status" value="1"/>
</dbReference>
<dbReference type="GO" id="GO:0015701">
    <property type="term" value="P:bicarbonate transport"/>
    <property type="evidence" value="ECO:0000318"/>
    <property type="project" value="GO_Central"/>
</dbReference>
<dbReference type="Pfam" id="PF07565">
    <property type="entry name" value="Band_3_cyto"/>
    <property type="match status" value="1"/>
</dbReference>
<evidence type="ECO:0000256" key="4">
    <source>
        <dbReference type="ARBA" id="ARBA00022475"/>
    </source>
</evidence>
<dbReference type="PRINTS" id="PR01231">
    <property type="entry name" value="HCO3TRNSPORT"/>
</dbReference>
<accession>A7SWX4</accession>
<dbReference type="GO" id="GO:0005452">
    <property type="term" value="F:solute:inorganic anion antiporter activity"/>
    <property type="evidence" value="ECO:0007669"/>
    <property type="project" value="InterPro"/>
</dbReference>
<dbReference type="SUPFAM" id="SSF55804">
    <property type="entry name" value="Phoshotransferase/anion transport protein"/>
    <property type="match status" value="1"/>
</dbReference>
<evidence type="ECO:0000256" key="1">
    <source>
        <dbReference type="ARBA" id="ARBA00004651"/>
    </source>
</evidence>
<reference evidence="12 13" key="1">
    <citation type="journal article" date="2007" name="Science">
        <title>Sea anemone genome reveals ancestral eumetazoan gene repertoire and genomic organization.</title>
        <authorList>
            <person name="Putnam N.H."/>
            <person name="Srivastava M."/>
            <person name="Hellsten U."/>
            <person name="Dirks B."/>
            <person name="Chapman J."/>
            <person name="Salamov A."/>
            <person name="Terry A."/>
            <person name="Shapiro H."/>
            <person name="Lindquist E."/>
            <person name="Kapitonov V.V."/>
            <person name="Jurka J."/>
            <person name="Genikhovich G."/>
            <person name="Grigoriev I.V."/>
            <person name="Lucas S.M."/>
            <person name="Steele R.E."/>
            <person name="Finnerty J.R."/>
            <person name="Technau U."/>
            <person name="Martindale M.Q."/>
            <person name="Rokhsar D.S."/>
        </authorList>
    </citation>
    <scope>NUCLEOTIDE SEQUENCE [LARGE SCALE GENOMIC DNA]</scope>
    <source>
        <strain evidence="13">CH2 X CH6</strain>
    </source>
</reference>
<evidence type="ECO:0008006" key="14">
    <source>
        <dbReference type="Google" id="ProtNLM"/>
    </source>
</evidence>
<keyword evidence="13" id="KW-1185">Reference proteome</keyword>
<dbReference type="Gene3D" id="3.40.930.10">
    <property type="entry name" value="Mannitol-specific EII, Chain A"/>
    <property type="match status" value="1"/>
</dbReference>
<dbReference type="PANTHER" id="PTHR11453">
    <property type="entry name" value="ANION EXCHANGE PROTEIN"/>
    <property type="match status" value="1"/>
</dbReference>
<dbReference type="STRING" id="45351.A7SWX4"/>
<dbReference type="PhylomeDB" id="A7SWX4"/>
<protein>
    <recommendedName>
        <fullName evidence="14">Anion exchange protein</fullName>
    </recommendedName>
</protein>
<feature type="transmembrane region" description="Helical" evidence="9">
    <location>
        <begin position="766"/>
        <end position="786"/>
    </location>
</feature>
<dbReference type="InterPro" id="IPR011531">
    <property type="entry name" value="HCO3_transpt-like_TM_dom"/>
</dbReference>
<keyword evidence="8 9" id="KW-0472">Membrane</keyword>
<keyword evidence="4" id="KW-1003">Cell membrane</keyword>
<dbReference type="InParanoid" id="A7SWX4"/>
<feature type="transmembrane region" description="Helical" evidence="9">
    <location>
        <begin position="682"/>
        <end position="705"/>
    </location>
</feature>
<dbReference type="Pfam" id="PF00955">
    <property type="entry name" value="HCO3_cotransp"/>
    <property type="match status" value="2"/>
</dbReference>
<comment type="subcellular location">
    <subcellularLocation>
        <location evidence="1">Cell membrane</location>
        <topology evidence="1">Multi-pass membrane protein</topology>
    </subcellularLocation>
</comment>
<evidence type="ECO:0000256" key="3">
    <source>
        <dbReference type="ARBA" id="ARBA00022448"/>
    </source>
</evidence>
<dbReference type="GO" id="GO:0055085">
    <property type="term" value="P:transmembrane transport"/>
    <property type="evidence" value="ECO:0000318"/>
    <property type="project" value="GO_Central"/>
</dbReference>
<evidence type="ECO:0000313" key="13">
    <source>
        <dbReference type="Proteomes" id="UP000001593"/>
    </source>
</evidence>
<feature type="domain" description="Bicarbonate transporter-like transmembrane" evidence="10">
    <location>
        <begin position="546"/>
        <end position="870"/>
    </location>
</feature>
<keyword evidence="3" id="KW-0813">Transport</keyword>
<sequence length="888" mass="100160">MAFYGEEEGLSLHEGFVELEELSCSDDKLIWKETARWIKFEEDVEKNANRWGKPHIPCLGFHSCQEVRTVFQNGCLLLDLDEDQLPSIAEAVASKLISDGKLSEKEHDAFLSILLTPHEHQFQKQRSGGGIRKLSTIHPIGKEQGRNTNQNDFFSILFSSIPHVEIATKPGGNTSRAQDSLAVDTIDNKVSSIDARIPKDAEATTVLVGGHKHLSAPEGAFVRLARGCRLRNLAEVNIPVRFLFILLGPDDKSIDYHEVGRCVATLMSDRLFLDCAYDAEELQDLYDAMDSFLSDTVIIPPGEWDRNVLAQSLPSLAKETKKTALRRRGALLRKQRHFSDLETQETVTESLELEDDPLKRTGLFCGGLLRDVKRRFPYYKSDMTDSFNWRCVMATILVYVACLAPAISFGGLLYKKTKGWMGVAEMIVSTALSGVIFALFAGQPLIIIGATGPLLLFETNVFNLSESFDFEYMPWRAWVGIWVMLICWALVAMEGCFLIRYFTRFTEEIFACMISLIFIYDGIKYIYDIFGLYPLTSGTTENVDGKDVSNTALFTTILFFGTFFVAHIIRDVRHSRFLNHTLRRVISDFGVLIAIVAMILVELSAQSIYVQRLNVPDGFDVTSPHLRGWYVNPMGTERRLGADAIFGALVPAILVSILVFMEVEFCNVILDKKDNQLKKGPGYNLDLFVVGFLMGMCSVLGLPWMCATPVHTVSHLHALMVHSTNHAPGEHPQLLEVKEQRVTNIIIHVLIGLTMLLAPVIRLTPVVVLFGVFVHLGFSSLSHLQFVERFKLLFVSPNHHPDRRYVRSVSTGKMNAFTLVQVVCLLFLVAIKVTVVAPFFPFFVICLVPLRRMLERFYTDQELEDLDNEEEEYLDSDLDEFDMVHVPI</sequence>
<feature type="transmembrane region" description="Helical" evidence="9">
    <location>
        <begin position="644"/>
        <end position="670"/>
    </location>
</feature>
<evidence type="ECO:0000256" key="5">
    <source>
        <dbReference type="ARBA" id="ARBA00022692"/>
    </source>
</evidence>
<name>A7SWX4_NEMVE</name>
<feature type="domain" description="Band 3 cytoplasmic" evidence="11">
    <location>
        <begin position="13"/>
        <end position="305"/>
    </location>
</feature>